<protein>
    <submittedName>
        <fullName evidence="1">Uncharacterized protein</fullName>
    </submittedName>
</protein>
<sequence>MKKIGTEDKSVKIQLLVLIISIGGVVLATFISVFAVLRLKKSHQTASDEQKNSRKVNLAIPSKTFEVELHQSLFQDWGSGVEESSFQDDKSSVYLEVYNHGNIPAENVMVEIAVDFDELNDFMKDHTAFNDEDNHSFYLSEEEEKVVI</sequence>
<name>A0ACC4ZZ51_9BACL</name>
<feature type="non-terminal residue" evidence="1">
    <location>
        <position position="148"/>
    </location>
</feature>
<comment type="caution">
    <text evidence="1">The sequence shown here is derived from an EMBL/GenBank/DDBJ whole genome shotgun (WGS) entry which is preliminary data.</text>
</comment>
<accession>A0ACC4ZZ51</accession>
<evidence type="ECO:0000313" key="2">
    <source>
        <dbReference type="Proteomes" id="UP000074866"/>
    </source>
</evidence>
<organism evidence="1 2">
    <name type="scientific">Paenibacillus jamilae</name>
    <dbReference type="NCBI Taxonomy" id="114136"/>
    <lineage>
        <taxon>Bacteria</taxon>
        <taxon>Bacillati</taxon>
        <taxon>Bacillota</taxon>
        <taxon>Bacilli</taxon>
        <taxon>Bacillales</taxon>
        <taxon>Paenibacillaceae</taxon>
        <taxon>Paenibacillus</taxon>
    </lineage>
</organism>
<keyword evidence="2" id="KW-1185">Reference proteome</keyword>
<evidence type="ECO:0000313" key="1">
    <source>
        <dbReference type="EMBL" id="KTS84356.1"/>
    </source>
</evidence>
<reference evidence="1 2" key="1">
    <citation type="journal article" date="2016" name="Front. Microbiol.">
        <title>Genomic Resource of Rice Seed Associated Bacteria.</title>
        <authorList>
            <person name="Midha S."/>
            <person name="Bansal K."/>
            <person name="Sharma S."/>
            <person name="Kumar N."/>
            <person name="Patil P.P."/>
            <person name="Chaudhry V."/>
            <person name="Patil P.B."/>
        </authorList>
    </citation>
    <scope>NUCLEOTIDE SEQUENCE [LARGE SCALE GENOMIC DNA]</scope>
    <source>
        <strain evidence="1 2">NS115</strain>
    </source>
</reference>
<dbReference type="EMBL" id="LDRX01000016">
    <property type="protein sequence ID" value="KTS84356.1"/>
    <property type="molecule type" value="Genomic_DNA"/>
</dbReference>
<dbReference type="Proteomes" id="UP000074866">
    <property type="component" value="Unassembled WGS sequence"/>
</dbReference>
<proteinExistence type="predicted"/>
<gene>
    <name evidence="1" type="ORF">NS115_04000</name>
</gene>